<dbReference type="EMBL" id="QGLE01000005">
    <property type="protein sequence ID" value="PWR22897.1"/>
    <property type="molecule type" value="Genomic_DNA"/>
</dbReference>
<reference evidence="2 3" key="1">
    <citation type="submission" date="2018-05" db="EMBL/GenBank/DDBJ databases">
        <title>Zavarzinia sp. HR-AS.</title>
        <authorList>
            <person name="Lee Y."/>
            <person name="Jeon C.O."/>
        </authorList>
    </citation>
    <scope>NUCLEOTIDE SEQUENCE [LARGE SCALE GENOMIC DNA]</scope>
    <source>
        <strain evidence="2 3">HR-AS</strain>
    </source>
</reference>
<feature type="region of interest" description="Disordered" evidence="1">
    <location>
        <begin position="32"/>
        <end position="66"/>
    </location>
</feature>
<dbReference type="Proteomes" id="UP000245461">
    <property type="component" value="Unassembled WGS sequence"/>
</dbReference>
<sequence>MLRRAIALTTVLVVLFFIGRWAFVGGGEGASAGQSASAPEATTASGTTETTAVAAAPERPAESPAAVTDTAAIVPATPVTFDAEKGRLAGHRAIYDLKLADSDNGSGVAAADGRMVIEFSDTCDGYALTQRLQMRLSDGEGAATTTDFRVANWEATDGRRFRFSTRHIVNGEEDQNFEGTAELKEDGSGVVDYSKPESKEETLPPGTVFPTMHTMQLIEAAKAHKPLLTRMMFDGTSDDLGSNVVGVIGKAGDVNPPGLGGKGLDLLKGLPSWPVRLAFFTTGSNEELPEYEVGFRLYANGISGDIVLDYGDFSIDAVLSDIEALPRPSC</sequence>
<gene>
    <name evidence="2" type="ORF">DKG74_10790</name>
</gene>
<keyword evidence="3" id="KW-1185">Reference proteome</keyword>
<accession>A0A317E777</accession>
<protein>
    <submittedName>
        <fullName evidence="2">DUF1849 domain-containing protein</fullName>
    </submittedName>
</protein>
<dbReference type="RefSeq" id="WP_109905572.1">
    <property type="nucleotide sequence ID" value="NZ_QGLE01000005.1"/>
</dbReference>
<dbReference type="AlphaFoldDB" id="A0A317E777"/>
<name>A0A317E777_9PROT</name>
<evidence type="ECO:0000256" key="1">
    <source>
        <dbReference type="SAM" id="MobiDB-lite"/>
    </source>
</evidence>
<comment type="caution">
    <text evidence="2">The sequence shown here is derived from an EMBL/GenBank/DDBJ whole genome shotgun (WGS) entry which is preliminary data.</text>
</comment>
<evidence type="ECO:0000313" key="3">
    <source>
        <dbReference type="Proteomes" id="UP000245461"/>
    </source>
</evidence>
<feature type="region of interest" description="Disordered" evidence="1">
    <location>
        <begin position="184"/>
        <end position="205"/>
    </location>
</feature>
<proteinExistence type="predicted"/>
<dbReference type="Pfam" id="PF08904">
    <property type="entry name" value="EipB_like"/>
    <property type="match status" value="1"/>
</dbReference>
<organism evidence="2 3">
    <name type="scientific">Zavarzinia aquatilis</name>
    <dbReference type="NCBI Taxonomy" id="2211142"/>
    <lineage>
        <taxon>Bacteria</taxon>
        <taxon>Pseudomonadati</taxon>
        <taxon>Pseudomonadota</taxon>
        <taxon>Alphaproteobacteria</taxon>
        <taxon>Rhodospirillales</taxon>
        <taxon>Zavarziniaceae</taxon>
        <taxon>Zavarzinia</taxon>
    </lineage>
</organism>
<dbReference type="OrthoDB" id="9815514at2"/>
<dbReference type="InterPro" id="IPR015000">
    <property type="entry name" value="EipB-like"/>
</dbReference>
<evidence type="ECO:0000313" key="2">
    <source>
        <dbReference type="EMBL" id="PWR22897.1"/>
    </source>
</evidence>